<dbReference type="Gramene" id="EFJ13831">
    <property type="protein sequence ID" value="EFJ13831"/>
    <property type="gene ID" value="SELMODRAFT_446098"/>
</dbReference>
<protein>
    <recommendedName>
        <fullName evidence="3">RING-type E3 ubiquitin transferase</fullName>
        <ecNumber evidence="3">2.3.2.27</ecNumber>
    </recommendedName>
</protein>
<dbReference type="OMA" id="MAIIRIM"/>
<keyword evidence="5" id="KW-0479">Metal-binding</keyword>
<dbReference type="InterPro" id="IPR013083">
    <property type="entry name" value="Znf_RING/FYVE/PHD"/>
</dbReference>
<dbReference type="InterPro" id="IPR001841">
    <property type="entry name" value="Znf_RING"/>
</dbReference>
<dbReference type="EC" id="2.3.2.27" evidence="3"/>
<accession>D8SNP9</accession>
<dbReference type="Gene3D" id="1.25.10.10">
    <property type="entry name" value="Leucine-rich Repeat Variant"/>
    <property type="match status" value="4"/>
</dbReference>
<feature type="domain" description="U-box" evidence="7">
    <location>
        <begin position="261"/>
        <end position="335"/>
    </location>
</feature>
<dbReference type="Proteomes" id="UP000001514">
    <property type="component" value="Unassembled WGS sequence"/>
</dbReference>
<keyword evidence="5" id="KW-0862">Zinc</keyword>
<dbReference type="SMART" id="SM00504">
    <property type="entry name" value="Ubox"/>
    <property type="match status" value="1"/>
</dbReference>
<dbReference type="InterPro" id="IPR000225">
    <property type="entry name" value="Armadillo"/>
</dbReference>
<dbReference type="Pfam" id="PF04564">
    <property type="entry name" value="U-box"/>
    <property type="match status" value="1"/>
</dbReference>
<dbReference type="PROSITE" id="PS51698">
    <property type="entry name" value="U_BOX"/>
    <property type="match status" value="1"/>
</dbReference>
<evidence type="ECO:0000313" key="8">
    <source>
        <dbReference type="EMBL" id="EFJ13831.1"/>
    </source>
</evidence>
<dbReference type="CDD" id="cd21037">
    <property type="entry name" value="MLKL_NTD"/>
    <property type="match status" value="1"/>
</dbReference>
<dbReference type="Gene3D" id="1.20.930.20">
    <property type="entry name" value="Adaptor protein Cbl, N-terminal domain"/>
    <property type="match status" value="1"/>
</dbReference>
<dbReference type="HOGENOM" id="CLU_254448_0_0_1"/>
<sequence length="1342" mass="146554">MMVIEHIDLVADALKLAYRIVRNYQDVPKQRGKCRELIDQVCRLAGLLQELQNSRTPQAPLTPQAKACFEGLNKCLEDAYRVLEKTSRASILRYIFMSKEVDEDLSVVSGSIDGFLKSVPLVCLTVTIQFTQATAIQADVKELASAFSKLSTELQHKSAYTQEQQDLADEVLSILRSRTEDEQESTLDKLLAWLAEKFESDMETVRREWQDMKRSKSDLMTQVGTTSSSKQRIEEKLLEQIIFCIDELEVNGKVLEVDAAGIPGEFLCSVCHDLMKRPVLLTSGHSYCRHCIERCFGNGPAVCPNSRALVQPDLLIDNIALRNAIARWKQTASPAHAEDVDEPVVDVVERSYDEGFVLQTVSELESDNHIKQLRALNCLLEVASSTSGAASILKSGGTAQLVKLLKSSRRMVVEKTAAILALMTSRQATADDTGQVVSEIFEHCLDLVTTGTGTVRLKSAETITNLLSIPEATEFLLSQVGIISSFAALATESEDGMDISLRCLRKLSRNKDASFSGDSSLVACLLDLLKSEEDCIVQESVLALKSAVSSGSSRACAVLKKKNAVSHLVRCAASLSGDSQEAAITVLEHFAKNEGFSDLVEAGYHRFIVQLVSAFHPSDNARLLASILRLSTGCLDLQQDWSFELGDVQRLTSRLMDTLQVKDCTAEALELLKTLCSKDPACKELVVENDGVTVLLVLAVSPRSTCRKGALAVLTTLLRSSACQEEFSRAGGIGVLGNTIQTDDSAECVTEAMISLGLLAGNGKLRHLALKSLDLYKLLCCCIDENFPEQCRESAASLALWSLTERSDVIVSKPSLKQLGYVLQHGRSKTIRTKVAEILLVHASRGGEEGLASLGGSSRLHLVELADEAGETYRELLLSFVSRSRPCTQEEIPLLLEAFSRSEYMDDAVASIRMLVESSTSSHSVLLAAGFGHTGLEALKSGRCGEPCIDDISASLVLLYSCCSQQQCEASPKYVQGLMKLLTMDAPGSVTRAAVCLLSSFAHPDSACLQGPLKTSSHAIKPLLSVLPQARLEALELLSIAVEDSSLKVELYRQGAIPKLIECLSPDNDRVQELAISILLKIGALSEAMEGIRGSMISNGIMDHLLDILRKTGERSQAAVVNSACLIRNLARSLTSGTDNALRTLLAVYRFCLTNSPREGYVERITYVISALETLTVPGTQQLKLLLRDSIPILVKPLQEDYASQGDPDEKIKRSALAILASLLQEASLCKEVRSMLLTRASVLALRNIMDKSGSNECKTRALNLLAKLMTSASSLKEVSKMMREDDCISVVFRLTQLHECSIPATKLIELMKHDRSTRTYIEGNLFPWQRTTSAPAMSRGV</sequence>
<keyword evidence="9" id="KW-1185">Reference proteome</keyword>
<proteinExistence type="predicted"/>
<evidence type="ECO:0000259" key="7">
    <source>
        <dbReference type="PROSITE" id="PS51698"/>
    </source>
</evidence>
<dbReference type="InterPro" id="IPR011989">
    <property type="entry name" value="ARM-like"/>
</dbReference>
<evidence type="ECO:0000256" key="1">
    <source>
        <dbReference type="ARBA" id="ARBA00000900"/>
    </source>
</evidence>
<dbReference type="Gene3D" id="3.30.40.10">
    <property type="entry name" value="Zinc/RING finger domain, C3HC4 (zinc finger)"/>
    <property type="match status" value="1"/>
</dbReference>
<dbReference type="PANTHER" id="PTHR22849">
    <property type="entry name" value="WDSAM1 PROTEIN"/>
    <property type="match status" value="1"/>
</dbReference>
<dbReference type="SUPFAM" id="SSF48371">
    <property type="entry name" value="ARM repeat"/>
    <property type="match status" value="3"/>
</dbReference>
<keyword evidence="5" id="KW-0863">Zinc-finger</keyword>
<dbReference type="SMART" id="SM00185">
    <property type="entry name" value="ARM"/>
    <property type="match status" value="6"/>
</dbReference>
<keyword evidence="4" id="KW-0808">Transferase</keyword>
<dbReference type="PANTHER" id="PTHR22849:SF112">
    <property type="entry name" value="U-BOX DOMAIN-CONTAINING PROTEIN 26"/>
    <property type="match status" value="1"/>
</dbReference>
<dbReference type="InterPro" id="IPR036537">
    <property type="entry name" value="Adaptor_Cbl_N_dom_sf"/>
</dbReference>
<evidence type="ECO:0000256" key="3">
    <source>
        <dbReference type="ARBA" id="ARBA00012483"/>
    </source>
</evidence>
<dbReference type="PROSITE" id="PS50089">
    <property type="entry name" value="ZF_RING_2"/>
    <property type="match status" value="1"/>
</dbReference>
<dbReference type="GO" id="GO:0016567">
    <property type="term" value="P:protein ubiquitination"/>
    <property type="evidence" value="ECO:0007669"/>
    <property type="project" value="UniProtKB-UniPathway"/>
</dbReference>
<feature type="domain" description="RING-type" evidence="6">
    <location>
        <begin position="268"/>
        <end position="307"/>
    </location>
</feature>
<gene>
    <name evidence="8" type="ORF">SELMODRAFT_446098</name>
</gene>
<evidence type="ECO:0000313" key="9">
    <source>
        <dbReference type="Proteomes" id="UP000001514"/>
    </source>
</evidence>
<evidence type="ECO:0000256" key="5">
    <source>
        <dbReference type="PROSITE-ProRule" id="PRU00175"/>
    </source>
</evidence>
<dbReference type="SUPFAM" id="SSF57850">
    <property type="entry name" value="RING/U-box"/>
    <property type="match status" value="1"/>
</dbReference>
<comment type="pathway">
    <text evidence="2">Protein modification; protein ubiquitination.</text>
</comment>
<dbReference type="KEGG" id="smo:SELMODRAFT_446098"/>
<dbReference type="InParanoid" id="D8SNP9"/>
<dbReference type="InterPro" id="IPR003613">
    <property type="entry name" value="Ubox_domain"/>
</dbReference>
<comment type="catalytic activity">
    <reaction evidence="1">
        <text>S-ubiquitinyl-[E2 ubiquitin-conjugating enzyme]-L-cysteine + [acceptor protein]-L-lysine = [E2 ubiquitin-conjugating enzyme]-L-cysteine + N(6)-ubiquitinyl-[acceptor protein]-L-lysine.</text>
        <dbReference type="EC" id="2.3.2.27"/>
    </reaction>
</comment>
<dbReference type="eggNOG" id="KOG0167">
    <property type="taxonomic scope" value="Eukaryota"/>
</dbReference>
<dbReference type="InterPro" id="IPR016024">
    <property type="entry name" value="ARM-type_fold"/>
</dbReference>
<dbReference type="GO" id="GO:0061630">
    <property type="term" value="F:ubiquitin protein ligase activity"/>
    <property type="evidence" value="ECO:0007669"/>
    <property type="project" value="UniProtKB-EC"/>
</dbReference>
<dbReference type="SMART" id="SM00184">
    <property type="entry name" value="RING"/>
    <property type="match status" value="1"/>
</dbReference>
<dbReference type="GO" id="GO:0008270">
    <property type="term" value="F:zinc ion binding"/>
    <property type="evidence" value="ECO:0007669"/>
    <property type="project" value="UniProtKB-KW"/>
</dbReference>
<evidence type="ECO:0000256" key="4">
    <source>
        <dbReference type="ARBA" id="ARBA00022679"/>
    </source>
</evidence>
<evidence type="ECO:0000259" key="6">
    <source>
        <dbReference type="PROSITE" id="PS50089"/>
    </source>
</evidence>
<dbReference type="InterPro" id="IPR045185">
    <property type="entry name" value="PUB22/23/24-like"/>
</dbReference>
<evidence type="ECO:0000256" key="2">
    <source>
        <dbReference type="ARBA" id="ARBA00004906"/>
    </source>
</evidence>
<dbReference type="InterPro" id="IPR059179">
    <property type="entry name" value="MLKL-like_MCAfunc"/>
</dbReference>
<dbReference type="UniPathway" id="UPA00143"/>
<reference evidence="8 9" key="1">
    <citation type="journal article" date="2011" name="Science">
        <title>The Selaginella genome identifies genetic changes associated with the evolution of vascular plants.</title>
        <authorList>
            <person name="Banks J.A."/>
            <person name="Nishiyama T."/>
            <person name="Hasebe M."/>
            <person name="Bowman J.L."/>
            <person name="Gribskov M."/>
            <person name="dePamphilis C."/>
            <person name="Albert V.A."/>
            <person name="Aono N."/>
            <person name="Aoyama T."/>
            <person name="Ambrose B.A."/>
            <person name="Ashton N.W."/>
            <person name="Axtell M.J."/>
            <person name="Barker E."/>
            <person name="Barker M.S."/>
            <person name="Bennetzen J.L."/>
            <person name="Bonawitz N.D."/>
            <person name="Chapple C."/>
            <person name="Cheng C."/>
            <person name="Correa L.G."/>
            <person name="Dacre M."/>
            <person name="DeBarry J."/>
            <person name="Dreyer I."/>
            <person name="Elias M."/>
            <person name="Engstrom E.M."/>
            <person name="Estelle M."/>
            <person name="Feng L."/>
            <person name="Finet C."/>
            <person name="Floyd S.K."/>
            <person name="Frommer W.B."/>
            <person name="Fujita T."/>
            <person name="Gramzow L."/>
            <person name="Gutensohn M."/>
            <person name="Harholt J."/>
            <person name="Hattori M."/>
            <person name="Heyl A."/>
            <person name="Hirai T."/>
            <person name="Hiwatashi Y."/>
            <person name="Ishikawa M."/>
            <person name="Iwata M."/>
            <person name="Karol K.G."/>
            <person name="Koehler B."/>
            <person name="Kolukisaoglu U."/>
            <person name="Kubo M."/>
            <person name="Kurata T."/>
            <person name="Lalonde S."/>
            <person name="Li K."/>
            <person name="Li Y."/>
            <person name="Litt A."/>
            <person name="Lyons E."/>
            <person name="Manning G."/>
            <person name="Maruyama T."/>
            <person name="Michael T.P."/>
            <person name="Mikami K."/>
            <person name="Miyazaki S."/>
            <person name="Morinaga S."/>
            <person name="Murata T."/>
            <person name="Mueller-Roeber B."/>
            <person name="Nelson D.R."/>
            <person name="Obara M."/>
            <person name="Oguri Y."/>
            <person name="Olmstead R.G."/>
            <person name="Onodera N."/>
            <person name="Petersen B.L."/>
            <person name="Pils B."/>
            <person name="Prigge M."/>
            <person name="Rensing S.A."/>
            <person name="Riano-Pachon D.M."/>
            <person name="Roberts A.W."/>
            <person name="Sato Y."/>
            <person name="Scheller H.V."/>
            <person name="Schulz B."/>
            <person name="Schulz C."/>
            <person name="Shakirov E.V."/>
            <person name="Shibagaki N."/>
            <person name="Shinohara N."/>
            <person name="Shippen D.E."/>
            <person name="Soerensen I."/>
            <person name="Sotooka R."/>
            <person name="Sugimoto N."/>
            <person name="Sugita M."/>
            <person name="Sumikawa N."/>
            <person name="Tanurdzic M."/>
            <person name="Theissen G."/>
            <person name="Ulvskov P."/>
            <person name="Wakazuki S."/>
            <person name="Weng J.K."/>
            <person name="Willats W.W."/>
            <person name="Wipf D."/>
            <person name="Wolf P.G."/>
            <person name="Yang L."/>
            <person name="Zimmer A.D."/>
            <person name="Zhu Q."/>
            <person name="Mitros T."/>
            <person name="Hellsten U."/>
            <person name="Loque D."/>
            <person name="Otillar R."/>
            <person name="Salamov A."/>
            <person name="Schmutz J."/>
            <person name="Shapiro H."/>
            <person name="Lindquist E."/>
            <person name="Lucas S."/>
            <person name="Rokhsar D."/>
            <person name="Grigoriev I.V."/>
        </authorList>
    </citation>
    <scope>NUCLEOTIDE SEQUENCE [LARGE SCALE GENOMIC DNA]</scope>
</reference>
<dbReference type="EMBL" id="GL377630">
    <property type="protein sequence ID" value="EFJ13831.1"/>
    <property type="molecule type" value="Genomic_DNA"/>
</dbReference>
<name>D8SNP9_SELML</name>
<dbReference type="GO" id="GO:0007166">
    <property type="term" value="P:cell surface receptor signaling pathway"/>
    <property type="evidence" value="ECO:0007669"/>
    <property type="project" value="InterPro"/>
</dbReference>
<organism evidence="9">
    <name type="scientific">Selaginella moellendorffii</name>
    <name type="common">Spikemoss</name>
    <dbReference type="NCBI Taxonomy" id="88036"/>
    <lineage>
        <taxon>Eukaryota</taxon>
        <taxon>Viridiplantae</taxon>
        <taxon>Streptophyta</taxon>
        <taxon>Embryophyta</taxon>
        <taxon>Tracheophyta</taxon>
        <taxon>Lycopodiopsida</taxon>
        <taxon>Selaginellales</taxon>
        <taxon>Selaginellaceae</taxon>
        <taxon>Selaginella</taxon>
    </lineage>
</organism>